<dbReference type="HOGENOM" id="CLU_015263_5_3_7"/>
<dbReference type="eggNOG" id="COG0038">
    <property type="taxonomic scope" value="Bacteria"/>
</dbReference>
<dbReference type="GO" id="GO:0005254">
    <property type="term" value="F:chloride channel activity"/>
    <property type="evidence" value="ECO:0007669"/>
    <property type="project" value="UniProtKB-KW"/>
</dbReference>
<keyword evidence="10" id="KW-0129">CBS domain</keyword>
<evidence type="ECO:0000256" key="8">
    <source>
        <dbReference type="ARBA" id="ARBA00023214"/>
    </source>
</evidence>
<dbReference type="PANTHER" id="PTHR43427:SF6">
    <property type="entry name" value="CHLORIDE CHANNEL PROTEIN CLC-E"/>
    <property type="match status" value="1"/>
</dbReference>
<feature type="transmembrane region" description="Helical" evidence="11">
    <location>
        <begin position="389"/>
        <end position="409"/>
    </location>
</feature>
<evidence type="ECO:0000313" key="14">
    <source>
        <dbReference type="Proteomes" id="UP000016587"/>
    </source>
</evidence>
<dbReference type="Proteomes" id="UP000016587">
    <property type="component" value="Chromosome"/>
</dbReference>
<feature type="transmembrane region" description="Helical" evidence="11">
    <location>
        <begin position="358"/>
        <end position="382"/>
    </location>
</feature>
<dbReference type="eggNOG" id="COG0517">
    <property type="taxonomic scope" value="Bacteria"/>
</dbReference>
<keyword evidence="8" id="KW-0868">Chloride</keyword>
<feature type="domain" description="CBS" evidence="12">
    <location>
        <begin position="476"/>
        <end position="535"/>
    </location>
</feature>
<feature type="transmembrane region" description="Helical" evidence="11">
    <location>
        <begin position="83"/>
        <end position="100"/>
    </location>
</feature>
<keyword evidence="9" id="KW-0407">Ion channel</keyword>
<dbReference type="KEGG" id="dgg:DGI_1025"/>
<keyword evidence="2" id="KW-0813">Transport</keyword>
<evidence type="ECO:0000256" key="4">
    <source>
        <dbReference type="ARBA" id="ARBA00022989"/>
    </source>
</evidence>
<dbReference type="PROSITE" id="PS51371">
    <property type="entry name" value="CBS"/>
    <property type="match status" value="2"/>
</dbReference>
<name>T2G9U5_MEGG1</name>
<dbReference type="PRINTS" id="PR00762">
    <property type="entry name" value="CLCHANNEL"/>
</dbReference>
<sequence length="605" mass="65198">MQLRRWLRHWRALTRTYRRISSVRWLILGIGVGALAGLVAASFFFLVEYLHHLFLIEWAGMPLPPADGEALFHGPPGDVYRPWLVPAMTCLTGLVTGWLVQRYIPETMHGGTDGTDGMIKAFHQQGGIIRPLAPLIKGATSILTLATGGSAGREGPISQLGAGLGSWIAVRLKLTPKERRILLLTGAAGGLGAIFRAPMGGALTAIEVIYAEDFEAEAVLPAVLSSVAAYTVFALIYGTDPLFAIPRFQFTNFLELPFYLLLAAFCAATGWLYVRTFRYLKYNVFNKLIDKIGLPATAALGGLLAGLMGVQFPQVLSGGFGWVEEAILGNMAVTAMLAVIVLKIIATSFTLGSGMSGGMFAPALFVGGMSGGVVGFTAHALFPATVTQPGAFVLVGMAAFFAGVAKSPIGPILMVCELTQGYGLLAPLMLSSALCLVFNRKVHLYENQVANKFESPAHRTDATINILEQLRVEDHYSPGPVVVLEEDVTLKALTNIICHTNQFCFPVRNQAGSIKGLLTMDDVRRVLFEEALFDLVLVRDLPTRPVPTLTPEDDLYTALLAFVGHNVSQIPVTPIGNGAEILGLINREDVFAAYNQAIRKVREEG</sequence>
<dbReference type="SUPFAM" id="SSF54631">
    <property type="entry name" value="CBS-domain pair"/>
    <property type="match status" value="1"/>
</dbReference>
<keyword evidence="6 11" id="KW-0472">Membrane</keyword>
<evidence type="ECO:0000256" key="11">
    <source>
        <dbReference type="SAM" id="Phobius"/>
    </source>
</evidence>
<evidence type="ECO:0000313" key="13">
    <source>
        <dbReference type="EMBL" id="AGW12901.1"/>
    </source>
</evidence>
<dbReference type="GO" id="GO:0034707">
    <property type="term" value="C:chloride channel complex"/>
    <property type="evidence" value="ECO:0007669"/>
    <property type="project" value="UniProtKB-KW"/>
</dbReference>
<gene>
    <name evidence="13" type="ORF">DGI_1025</name>
</gene>
<feature type="transmembrane region" description="Helical" evidence="11">
    <location>
        <begin position="327"/>
        <end position="346"/>
    </location>
</feature>
<evidence type="ECO:0000256" key="2">
    <source>
        <dbReference type="ARBA" id="ARBA00022448"/>
    </source>
</evidence>
<dbReference type="EMBL" id="CP006585">
    <property type="protein sequence ID" value="AGW12901.1"/>
    <property type="molecule type" value="Genomic_DNA"/>
</dbReference>
<dbReference type="Pfam" id="PF00654">
    <property type="entry name" value="Voltage_CLC"/>
    <property type="match status" value="1"/>
</dbReference>
<dbReference type="PANTHER" id="PTHR43427">
    <property type="entry name" value="CHLORIDE CHANNEL PROTEIN CLC-E"/>
    <property type="match status" value="1"/>
</dbReference>
<dbReference type="InterPro" id="IPR000644">
    <property type="entry name" value="CBS_dom"/>
</dbReference>
<evidence type="ECO:0000256" key="5">
    <source>
        <dbReference type="ARBA" id="ARBA00023065"/>
    </source>
</evidence>
<evidence type="ECO:0000256" key="6">
    <source>
        <dbReference type="ARBA" id="ARBA00023136"/>
    </source>
</evidence>
<dbReference type="AlphaFoldDB" id="T2G9U5"/>
<dbReference type="CDD" id="cd00400">
    <property type="entry name" value="Voltage_gated_ClC"/>
    <property type="match status" value="1"/>
</dbReference>
<keyword evidence="5" id="KW-0406">Ion transport</keyword>
<reference evidence="13 14" key="1">
    <citation type="journal article" date="2013" name="J. Bacteriol.">
        <title>Roles of HynAB and Ech, the only two hydrogenases found in the model sulfate reducer Desulfovibrio gigas.</title>
        <authorList>
            <person name="Morais-Silva F.O."/>
            <person name="Santos C.I."/>
            <person name="Rodrigues R."/>
            <person name="Pereira I.A."/>
            <person name="Rodrigues-Pousada C."/>
        </authorList>
    </citation>
    <scope>NUCLEOTIDE SEQUENCE [LARGE SCALE GENOMIC DNA]</scope>
    <source>
        <strain evidence="14">ATCC 19364 / DSM 1382 / NCIMB 9332 / VKM B-1759</strain>
    </source>
</reference>
<evidence type="ECO:0000259" key="12">
    <source>
        <dbReference type="PROSITE" id="PS51371"/>
    </source>
</evidence>
<dbReference type="CDD" id="cd04613">
    <property type="entry name" value="CBS_pair_voltage-gated_CLC_bac"/>
    <property type="match status" value="1"/>
</dbReference>
<reference evidence="14" key="2">
    <citation type="submission" date="2013-07" db="EMBL/GenBank/DDBJ databases">
        <authorList>
            <person name="Morais-Silva F.O."/>
            <person name="Rezende A.M."/>
            <person name="Pimentel C."/>
            <person name="Resende D.M."/>
            <person name="Santos C.I."/>
            <person name="Clemente C."/>
            <person name="de Oliveira L.M."/>
            <person name="da Silva S.M."/>
            <person name="Costa D.A."/>
            <person name="Varela-Raposo A."/>
            <person name="Horacio E.C.A."/>
            <person name="Matos M."/>
            <person name="Flores O."/>
            <person name="Ruiz J.C."/>
            <person name="Rodrigues-Pousada C."/>
        </authorList>
    </citation>
    <scope>NUCLEOTIDE SEQUENCE [LARGE SCALE GENOMIC DNA]</scope>
    <source>
        <strain evidence="14">ATCC 19364 / DSM 1382 / NCIMB 9332 / VKM B-1759</strain>
    </source>
</reference>
<feature type="domain" description="CBS" evidence="12">
    <location>
        <begin position="542"/>
        <end position="601"/>
    </location>
</feature>
<evidence type="ECO:0000256" key="9">
    <source>
        <dbReference type="ARBA" id="ARBA00023303"/>
    </source>
</evidence>
<feature type="transmembrane region" description="Helical" evidence="11">
    <location>
        <begin position="258"/>
        <end position="274"/>
    </location>
</feature>
<keyword evidence="4 11" id="KW-1133">Transmembrane helix</keyword>
<dbReference type="InterPro" id="IPR014743">
    <property type="entry name" value="Cl-channel_core"/>
</dbReference>
<dbReference type="Gene3D" id="1.10.3080.10">
    <property type="entry name" value="Clc chloride channel"/>
    <property type="match status" value="1"/>
</dbReference>
<feature type="transmembrane region" description="Helical" evidence="11">
    <location>
        <begin position="218"/>
        <end position="237"/>
    </location>
</feature>
<feature type="transmembrane region" description="Helical" evidence="11">
    <location>
        <begin position="421"/>
        <end position="438"/>
    </location>
</feature>
<dbReference type="InterPro" id="IPR001807">
    <property type="entry name" value="ClC"/>
</dbReference>
<comment type="subcellular location">
    <subcellularLocation>
        <location evidence="1">Membrane</location>
        <topology evidence="1">Multi-pass membrane protein</topology>
    </subcellularLocation>
</comment>
<accession>T2G9U5</accession>
<dbReference type="InterPro" id="IPR046342">
    <property type="entry name" value="CBS_dom_sf"/>
</dbReference>
<dbReference type="PATRIC" id="fig|1121448.10.peg.1027"/>
<proteinExistence type="predicted"/>
<evidence type="ECO:0000256" key="3">
    <source>
        <dbReference type="ARBA" id="ARBA00022692"/>
    </source>
</evidence>
<keyword evidence="7" id="KW-0869">Chloride channel</keyword>
<feature type="transmembrane region" description="Helical" evidence="11">
    <location>
        <begin position="25"/>
        <end position="47"/>
    </location>
</feature>
<keyword evidence="14" id="KW-1185">Reference proteome</keyword>
<evidence type="ECO:0000256" key="7">
    <source>
        <dbReference type="ARBA" id="ARBA00023173"/>
    </source>
</evidence>
<dbReference type="Pfam" id="PF00571">
    <property type="entry name" value="CBS"/>
    <property type="match status" value="1"/>
</dbReference>
<protein>
    <submittedName>
        <fullName evidence="13">Putative Cl-channel voltage-gated family protein</fullName>
    </submittedName>
</protein>
<dbReference type="STRING" id="1121448.DGI_1025"/>
<feature type="transmembrane region" description="Helical" evidence="11">
    <location>
        <begin position="181"/>
        <end position="206"/>
    </location>
</feature>
<evidence type="ECO:0000256" key="1">
    <source>
        <dbReference type="ARBA" id="ARBA00004141"/>
    </source>
</evidence>
<organism evidence="13 14">
    <name type="scientific">Megalodesulfovibrio gigas (strain ATCC 19364 / DSM 1382 / NCIMB 9332 / VKM B-1759)</name>
    <name type="common">Desulfovibrio gigas</name>
    <dbReference type="NCBI Taxonomy" id="1121448"/>
    <lineage>
        <taxon>Bacteria</taxon>
        <taxon>Pseudomonadati</taxon>
        <taxon>Thermodesulfobacteriota</taxon>
        <taxon>Desulfovibrionia</taxon>
        <taxon>Desulfovibrionales</taxon>
        <taxon>Desulfovibrionaceae</taxon>
        <taxon>Megalodesulfovibrio</taxon>
    </lineage>
</organism>
<evidence type="ECO:0000256" key="10">
    <source>
        <dbReference type="PROSITE-ProRule" id="PRU00703"/>
    </source>
</evidence>
<dbReference type="Gene3D" id="3.10.580.10">
    <property type="entry name" value="CBS-domain"/>
    <property type="match status" value="1"/>
</dbReference>
<keyword evidence="3 11" id="KW-0812">Transmembrane</keyword>
<dbReference type="SUPFAM" id="SSF81340">
    <property type="entry name" value="Clc chloride channel"/>
    <property type="match status" value="1"/>
</dbReference>
<feature type="transmembrane region" description="Helical" evidence="11">
    <location>
        <begin position="294"/>
        <end position="315"/>
    </location>
</feature>
<dbReference type="InterPro" id="IPR050368">
    <property type="entry name" value="ClC-type_chloride_channel"/>
</dbReference>